<dbReference type="InterPro" id="IPR019826">
    <property type="entry name" value="Carboxylesterase_B_AS"/>
</dbReference>
<evidence type="ECO:0000256" key="5">
    <source>
        <dbReference type="ARBA" id="ARBA00022833"/>
    </source>
</evidence>
<keyword evidence="3 8" id="KW-0479">Metal-binding</keyword>
<comment type="caution">
    <text evidence="8">Lacks conserved residue(s) required for the propagation of feature annotation.</text>
</comment>
<evidence type="ECO:0000256" key="3">
    <source>
        <dbReference type="ARBA" id="ARBA00022723"/>
    </source>
</evidence>
<dbReference type="EC" id="3.4.24.-" evidence="9"/>
<protein>
    <recommendedName>
        <fullName evidence="9">Metalloendopeptidase</fullName>
        <ecNumber evidence="9">3.4.24.-</ecNumber>
    </recommendedName>
</protein>
<sequence length="1591" mass="184748">MTSFQGRKSVPTDENVDGYVFLGIPYAKPPIGLLRFQLPQDPEDWSTILNAKEYGNACLWNSTVTNQKLNYTKMDEDCLQINIFTNKYCLINSNCSVAFYVHGGAFNFDSPMILNESMIIQNFASPGRDVIFVTFQYREGLFGFSNFNHKLNLSIPTNVGMFDMIHALKWVKKEINNFGGDPNKITLTGHSSGSVAASYIYASPKSKGLFNQVMLMSGTRPDALFVDSNQNVTRTIAIEAGCAFDITDWDNINDVEDVIKCLKNIDGNKLVSYQAMVENFGLRLQGAYQDFGINSFFERSLQELNDEIPKVNILTGTVKEEQSDGEKTIETTKNGTLIVNKQKLQVLCQYSFTKSNVENYNEAIEACINEYSSDPYRAKHIIDDLTFFLPHLRDARIATKILSKAYLYQFNYSVPYEVIDFKNDKMPRPKDSPRHSDELVYLLGLHMGKFGNKERLIAKKFSKIIVDFINSGDPNSEEVKFDPFNPSLNNYFVIDFDNNYTMPGMENNYHSRADDFWNNKMPKIQGKVTPILLEESFIEMTPLVNELEDGIIYPPVSYPLSYYKNSTPPKKDKDKLLPYTLPPLILTTKNGTLNEQGESYGTIATISMIIFVNNDISFTDDHMNFKREIKKDMNNEWTFPINYSVKPPVDKTNIEVAIKILKNNTCVTFQEVSKIPTNEAGIIFVEGPYCESRVGKIDGNHTQEISLSKECQKDPYIILHEIGHALGLVHEHARNYRDKYITIDYSQLNEVGEANFKQTHHRTFLGYQTEYDYASLMHYGPYTFGSWWYWLFGWKVMTSKLNEQYDRMMGQRKKMTFNDYKRINLCHCNWCDWVVNGTNDYNYTARKIRCENNGYPDFNNCSRCLCPTGYTGEFCEEIHPSDPDCGNTTFIATENATTLVFNDKKSCYIRIEVKVSRRVELTILYVNAPYHDKICTEDIAYQFKYRTDRGATGLLLCGHHQKHMKLRSEINKTLVIYKGVEPHRLIFKKDSYCTSHIGNVFKNKPQTITLSKGRYEDTYLILHELGHALGLVHEHSRKDRDKFIKIHYNRMSQGGNGNFFIFNNSYYYNYSTTYDYAALMHYTAYSFATAWYKFFGYPVMEPKLNEQYIHMMGQRKKMTFNDYKRINLCHCNWCNWVVNGTNAYHNDRTIYCENSGYPDFNNCKRCLCPTGYTGDLCEKVIESDSECGNTTYKTEENVTTLIYNDKMNCIITVETDSYYKINFTILYVNALYQDKICTEDIAYQFKYREDKGTTGLLLCGHHQKHIKFESDRNTSLVFYKGVEPHNDHINFKREIRKNTSNEWILPINYSVQSPVDKTNIEVAIDVLKNNTCVTFNNISKIPENESGIVFRERPYCQSHVGKIDGNHSQEISLSKECQHDPYIILHEIGHALGLVHEHARNDRERYIKIDYGQLNQIGKDNFRPVLHKTYLSFDTEYDYASLMHYEPYTFGSWWYWLFGWPVMKSKINDQYNRMMGQRKKMTFNDYKRINLSYCNWCNWVQNGTNYRHPKRNISCKNSGYADFNNCSRCLCPTGYTGDYCEKVIQSDRECGNTTFIAQENVTTLIYNNSMNCYIRSLHMKWVFSTLNFKCA</sequence>
<keyword evidence="7" id="KW-1015">Disulfide bond</keyword>
<name>A0AAF5D1F1_STRER</name>
<dbReference type="Gene3D" id="3.40.50.1820">
    <property type="entry name" value="alpha/beta hydrolase"/>
    <property type="match status" value="1"/>
</dbReference>
<evidence type="ECO:0000313" key="12">
    <source>
        <dbReference type="WBParaSite" id="TCONS_00005274.p1"/>
    </source>
</evidence>
<dbReference type="InterPro" id="IPR029058">
    <property type="entry name" value="AB_hydrolase_fold"/>
</dbReference>
<feature type="active site" evidence="8">
    <location>
        <position position="721"/>
    </location>
</feature>
<dbReference type="SUPFAM" id="SSF55486">
    <property type="entry name" value="Metalloproteases ('zincins'), catalytic domain"/>
    <property type="match status" value="3"/>
</dbReference>
<feature type="binding site" evidence="8">
    <location>
        <position position="1023"/>
    </location>
    <ligand>
        <name>Zn(2+)</name>
        <dbReference type="ChEBI" id="CHEBI:29105"/>
        <note>catalytic</note>
    </ligand>
</feature>
<dbReference type="PANTHER" id="PTHR10127:SF802">
    <property type="entry name" value="ZINC METALLOPROTEINASE NAS-10"/>
    <property type="match status" value="1"/>
</dbReference>
<dbReference type="InterPro" id="IPR006026">
    <property type="entry name" value="Peptidase_Metallo"/>
</dbReference>
<feature type="binding site" evidence="8">
    <location>
        <position position="724"/>
    </location>
    <ligand>
        <name>Zn(2+)</name>
        <dbReference type="ChEBI" id="CHEBI:29105"/>
        <note>catalytic</note>
    </ligand>
</feature>
<dbReference type="Proteomes" id="UP000035681">
    <property type="component" value="Unplaced"/>
</dbReference>
<keyword evidence="5 8" id="KW-0862">Zinc</keyword>
<dbReference type="GO" id="GO:0006508">
    <property type="term" value="P:proteolysis"/>
    <property type="evidence" value="ECO:0007669"/>
    <property type="project" value="UniProtKB-KW"/>
</dbReference>
<dbReference type="SMART" id="SM00235">
    <property type="entry name" value="ZnMc"/>
    <property type="match status" value="3"/>
</dbReference>
<dbReference type="Pfam" id="PF00135">
    <property type="entry name" value="COesterase"/>
    <property type="match status" value="1"/>
</dbReference>
<dbReference type="WBParaSite" id="TCONS_00005274.p1">
    <property type="protein sequence ID" value="TCONS_00005274.p1"/>
    <property type="gene ID" value="XLOC_003599"/>
</dbReference>
<dbReference type="PROSITE" id="PS01186">
    <property type="entry name" value="EGF_2"/>
    <property type="match status" value="1"/>
</dbReference>
<evidence type="ECO:0000256" key="7">
    <source>
        <dbReference type="ARBA" id="ARBA00023157"/>
    </source>
</evidence>
<evidence type="ECO:0000256" key="4">
    <source>
        <dbReference type="ARBA" id="ARBA00022801"/>
    </source>
</evidence>
<evidence type="ECO:0000256" key="1">
    <source>
        <dbReference type="ARBA" id="ARBA00005964"/>
    </source>
</evidence>
<reference evidence="12" key="1">
    <citation type="submission" date="2024-02" db="UniProtKB">
        <authorList>
            <consortium name="WormBaseParasite"/>
        </authorList>
    </citation>
    <scope>IDENTIFICATION</scope>
</reference>
<feature type="domain" description="Peptidase M12A" evidence="10">
    <location>
        <begin position="895"/>
        <end position="1132"/>
    </location>
</feature>
<keyword evidence="11" id="KW-1185">Reference proteome</keyword>
<feature type="active site" evidence="8">
    <location>
        <position position="1387"/>
    </location>
</feature>
<dbReference type="Pfam" id="PF01400">
    <property type="entry name" value="Astacin"/>
    <property type="match status" value="3"/>
</dbReference>
<dbReference type="PROSITE" id="PS00122">
    <property type="entry name" value="CARBOXYLESTERASE_B_1"/>
    <property type="match status" value="1"/>
</dbReference>
<dbReference type="AlphaFoldDB" id="A0AAF5D1F1"/>
<feature type="binding site" evidence="8">
    <location>
        <position position="1033"/>
    </location>
    <ligand>
        <name>Zn(2+)</name>
        <dbReference type="ChEBI" id="CHEBI:29105"/>
        <note>catalytic</note>
    </ligand>
</feature>
<proteinExistence type="inferred from homology"/>
<dbReference type="SUPFAM" id="SSF53474">
    <property type="entry name" value="alpha/beta-Hydrolases"/>
    <property type="match status" value="1"/>
</dbReference>
<evidence type="ECO:0000313" key="11">
    <source>
        <dbReference type="Proteomes" id="UP000035681"/>
    </source>
</evidence>
<feature type="binding site" evidence="8">
    <location>
        <position position="1396"/>
    </location>
    <ligand>
        <name>Zn(2+)</name>
        <dbReference type="ChEBI" id="CHEBI:29105"/>
        <note>catalytic</note>
    </ligand>
</feature>
<evidence type="ECO:0000256" key="9">
    <source>
        <dbReference type="RuleBase" id="RU361183"/>
    </source>
</evidence>
<dbReference type="InterPro" id="IPR002018">
    <property type="entry name" value="CarbesteraseB"/>
</dbReference>
<feature type="binding site" evidence="8">
    <location>
        <position position="730"/>
    </location>
    <ligand>
        <name>Zn(2+)</name>
        <dbReference type="ChEBI" id="CHEBI:29105"/>
        <note>catalytic</note>
    </ligand>
</feature>
<feature type="binding site" evidence="8">
    <location>
        <position position="720"/>
    </location>
    <ligand>
        <name>Zn(2+)</name>
        <dbReference type="ChEBI" id="CHEBI:29105"/>
        <note>catalytic</note>
    </ligand>
</feature>
<feature type="binding site" evidence="8">
    <location>
        <position position="1386"/>
    </location>
    <ligand>
        <name>Zn(2+)</name>
        <dbReference type="ChEBI" id="CHEBI:29105"/>
        <note>catalytic</note>
    </ligand>
</feature>
<feature type="binding site" evidence="8">
    <location>
        <position position="1390"/>
    </location>
    <ligand>
        <name>Zn(2+)</name>
        <dbReference type="ChEBI" id="CHEBI:29105"/>
        <note>catalytic</note>
    </ligand>
</feature>
<feature type="active site" evidence="8">
    <location>
        <position position="1024"/>
    </location>
</feature>
<evidence type="ECO:0000256" key="6">
    <source>
        <dbReference type="ARBA" id="ARBA00023049"/>
    </source>
</evidence>
<dbReference type="InterPro" id="IPR001506">
    <property type="entry name" value="Peptidase_M12A"/>
</dbReference>
<keyword evidence="4 8" id="KW-0378">Hydrolase</keyword>
<dbReference type="InterPro" id="IPR000742">
    <property type="entry name" value="EGF"/>
</dbReference>
<feature type="binding site" evidence="8">
    <location>
        <position position="1027"/>
    </location>
    <ligand>
        <name>Zn(2+)</name>
        <dbReference type="ChEBI" id="CHEBI:29105"/>
        <note>catalytic</note>
    </ligand>
</feature>
<organism evidence="11 12">
    <name type="scientific">Strongyloides stercoralis</name>
    <name type="common">Threadworm</name>
    <dbReference type="NCBI Taxonomy" id="6248"/>
    <lineage>
        <taxon>Eukaryota</taxon>
        <taxon>Metazoa</taxon>
        <taxon>Ecdysozoa</taxon>
        <taxon>Nematoda</taxon>
        <taxon>Chromadorea</taxon>
        <taxon>Rhabditida</taxon>
        <taxon>Tylenchina</taxon>
        <taxon>Panagrolaimomorpha</taxon>
        <taxon>Strongyloidoidea</taxon>
        <taxon>Strongyloididae</taxon>
        <taxon>Strongyloides</taxon>
    </lineage>
</organism>
<dbReference type="PROSITE" id="PS51864">
    <property type="entry name" value="ASTACIN"/>
    <property type="match status" value="3"/>
</dbReference>
<dbReference type="GO" id="GO:0004222">
    <property type="term" value="F:metalloendopeptidase activity"/>
    <property type="evidence" value="ECO:0007669"/>
    <property type="project" value="UniProtKB-UniRule"/>
</dbReference>
<feature type="domain" description="Peptidase M12A" evidence="10">
    <location>
        <begin position="627"/>
        <end position="829"/>
    </location>
</feature>
<dbReference type="PROSITE" id="PS00022">
    <property type="entry name" value="EGF_1"/>
    <property type="match status" value="1"/>
</dbReference>
<keyword evidence="8 9" id="KW-0645">Protease</keyword>
<keyword evidence="2" id="KW-0719">Serine esterase</keyword>
<dbReference type="GO" id="GO:0052689">
    <property type="term" value="F:carboxylic ester hydrolase activity"/>
    <property type="evidence" value="ECO:0007669"/>
    <property type="project" value="UniProtKB-KW"/>
</dbReference>
<comment type="similarity">
    <text evidence="1">Belongs to the type-B carboxylesterase/lipase family.</text>
</comment>
<dbReference type="GO" id="GO:0008270">
    <property type="term" value="F:zinc ion binding"/>
    <property type="evidence" value="ECO:0007669"/>
    <property type="project" value="UniProtKB-UniRule"/>
</dbReference>
<dbReference type="PANTHER" id="PTHR10127">
    <property type="entry name" value="DISCOIDIN, CUB, EGF, LAMININ , AND ZINC METALLOPROTEASE DOMAIN CONTAINING"/>
    <property type="match status" value="1"/>
</dbReference>
<evidence type="ECO:0000256" key="2">
    <source>
        <dbReference type="ARBA" id="ARBA00022487"/>
    </source>
</evidence>
<evidence type="ECO:0000256" key="8">
    <source>
        <dbReference type="PROSITE-ProRule" id="PRU01211"/>
    </source>
</evidence>
<dbReference type="InterPro" id="IPR024079">
    <property type="entry name" value="MetalloPept_cat_dom_sf"/>
</dbReference>
<keyword evidence="6 8" id="KW-0482">Metalloprotease</keyword>
<comment type="cofactor">
    <cofactor evidence="8 9">
        <name>Zn(2+)</name>
        <dbReference type="ChEBI" id="CHEBI:29105"/>
    </cofactor>
    <text evidence="8 9">Binds 1 zinc ion per subunit.</text>
</comment>
<dbReference type="Gene3D" id="3.40.390.10">
    <property type="entry name" value="Collagenase (Catalytic Domain)"/>
    <property type="match status" value="3"/>
</dbReference>
<dbReference type="PRINTS" id="PR00480">
    <property type="entry name" value="ASTACIN"/>
</dbReference>
<feature type="domain" description="Peptidase M12A" evidence="10">
    <location>
        <begin position="1293"/>
        <end position="1495"/>
    </location>
</feature>
<accession>A0AAF5D1F1</accession>
<evidence type="ECO:0000259" key="10">
    <source>
        <dbReference type="PROSITE" id="PS51864"/>
    </source>
</evidence>